<dbReference type="EMBL" id="JAACXV010013670">
    <property type="protein sequence ID" value="KAF7272855.1"/>
    <property type="molecule type" value="Genomic_DNA"/>
</dbReference>
<accession>A0A834I1R2</accession>
<dbReference type="OrthoDB" id="6780283at2759"/>
<protein>
    <submittedName>
        <fullName evidence="2">Uncharacterized protein</fullName>
    </submittedName>
</protein>
<sequence>MVRKRSRTAKTRRNSKKNYESDDNDSDIDLELSSPPSSPARKRYGLRQRKQPVIFTDYDYDDDEDKNPEKTGSDEEYCVEVDLDSGQSNECKMSSKQDEECNNSVESSSYYNEHESEEISMENGLIDFEDVIRADVVNKRKVDYDNMITKTQIQIHGVNKPVAPVKEKGRRGRKPKRQVHENRISIPTIIGGINLTKNCHDDETKLEVQIDPSTLVQSDSDEHDAPHKSNGVTLKEDLNHSSHLGHPKSFHENGSNLCSWVDKIEKYIPPELDEKEKQVILSNEYLLANTFDISADEFLQKQGEKSKQEDIAENLPMVNFDDDDSSNDVVIIEKKPEIIVLDDD</sequence>
<feature type="compositionally biased region" description="Acidic residues" evidence="1">
    <location>
        <begin position="21"/>
        <end position="30"/>
    </location>
</feature>
<gene>
    <name evidence="2" type="ORF">GWI33_014392</name>
</gene>
<evidence type="ECO:0000313" key="3">
    <source>
        <dbReference type="Proteomes" id="UP000625711"/>
    </source>
</evidence>
<dbReference type="AlphaFoldDB" id="A0A834I1R2"/>
<feature type="compositionally biased region" description="Acidic residues" evidence="1">
    <location>
        <begin position="74"/>
        <end position="83"/>
    </location>
</feature>
<keyword evidence="3" id="KW-1185">Reference proteome</keyword>
<reference evidence="2" key="1">
    <citation type="submission" date="2020-08" db="EMBL/GenBank/DDBJ databases">
        <title>Genome sequencing and assembly of the red palm weevil Rhynchophorus ferrugineus.</title>
        <authorList>
            <person name="Dias G.B."/>
            <person name="Bergman C.M."/>
            <person name="Manee M."/>
        </authorList>
    </citation>
    <scope>NUCLEOTIDE SEQUENCE</scope>
    <source>
        <strain evidence="2">AA-2017</strain>
        <tissue evidence="2">Whole larva</tissue>
    </source>
</reference>
<proteinExistence type="predicted"/>
<organism evidence="2 3">
    <name type="scientific">Rhynchophorus ferrugineus</name>
    <name type="common">Red palm weevil</name>
    <name type="synonym">Curculio ferrugineus</name>
    <dbReference type="NCBI Taxonomy" id="354439"/>
    <lineage>
        <taxon>Eukaryota</taxon>
        <taxon>Metazoa</taxon>
        <taxon>Ecdysozoa</taxon>
        <taxon>Arthropoda</taxon>
        <taxon>Hexapoda</taxon>
        <taxon>Insecta</taxon>
        <taxon>Pterygota</taxon>
        <taxon>Neoptera</taxon>
        <taxon>Endopterygota</taxon>
        <taxon>Coleoptera</taxon>
        <taxon>Polyphaga</taxon>
        <taxon>Cucujiformia</taxon>
        <taxon>Curculionidae</taxon>
        <taxon>Dryophthorinae</taxon>
        <taxon>Rhynchophorus</taxon>
    </lineage>
</organism>
<feature type="compositionally biased region" description="Basic residues" evidence="1">
    <location>
        <begin position="40"/>
        <end position="50"/>
    </location>
</feature>
<evidence type="ECO:0000313" key="2">
    <source>
        <dbReference type="EMBL" id="KAF7272855.1"/>
    </source>
</evidence>
<dbReference type="Proteomes" id="UP000625711">
    <property type="component" value="Unassembled WGS sequence"/>
</dbReference>
<feature type="region of interest" description="Disordered" evidence="1">
    <location>
        <begin position="214"/>
        <end position="249"/>
    </location>
</feature>
<evidence type="ECO:0000256" key="1">
    <source>
        <dbReference type="SAM" id="MobiDB-lite"/>
    </source>
</evidence>
<feature type="region of interest" description="Disordered" evidence="1">
    <location>
        <begin position="1"/>
        <end position="104"/>
    </location>
</feature>
<name>A0A834I1R2_RHYFE</name>
<feature type="compositionally biased region" description="Basic residues" evidence="1">
    <location>
        <begin position="1"/>
        <end position="16"/>
    </location>
</feature>
<comment type="caution">
    <text evidence="2">The sequence shown here is derived from an EMBL/GenBank/DDBJ whole genome shotgun (WGS) entry which is preliminary data.</text>
</comment>